<dbReference type="PANTHER" id="PTHR34580">
    <property type="match status" value="1"/>
</dbReference>
<dbReference type="InterPro" id="IPR036390">
    <property type="entry name" value="WH_DNA-bd_sf"/>
</dbReference>
<proteinExistence type="predicted"/>
<evidence type="ECO:0000313" key="4">
    <source>
        <dbReference type="Proteomes" id="UP000241788"/>
    </source>
</evidence>
<dbReference type="InterPro" id="IPR013196">
    <property type="entry name" value="HTH_11"/>
</dbReference>
<dbReference type="InterPro" id="IPR051534">
    <property type="entry name" value="CBASS_pafABC_assoc_protein"/>
</dbReference>
<gene>
    <name evidence="3" type="ORF">SAMN05421546_0599</name>
</gene>
<organism evidence="3 4">
    <name type="scientific">Solilutibacter tolerans</name>
    <dbReference type="NCBI Taxonomy" id="1604334"/>
    <lineage>
        <taxon>Bacteria</taxon>
        <taxon>Pseudomonadati</taxon>
        <taxon>Pseudomonadota</taxon>
        <taxon>Gammaproteobacteria</taxon>
        <taxon>Lysobacterales</taxon>
        <taxon>Lysobacteraceae</taxon>
        <taxon>Solilutibacter</taxon>
    </lineage>
</organism>
<dbReference type="OrthoDB" id="9807255at2"/>
<dbReference type="PANTHER" id="PTHR34580:SF3">
    <property type="entry name" value="PROTEIN PAFB"/>
    <property type="match status" value="1"/>
</dbReference>
<dbReference type="Gene3D" id="1.10.10.10">
    <property type="entry name" value="Winged helix-like DNA-binding domain superfamily/Winged helix DNA-binding domain"/>
    <property type="match status" value="1"/>
</dbReference>
<sequence length="237" mass="27067">MSDRATRLLALIDHLRRARYPVTAADLASRHEVSLRTLYRDIATLRAQGADIEGDPGIGYRLKPGFLLPPLMFSTDELEALVLGARWVQAQADTELSQAATTALARISATLPEPMRIAIDTSGLFVPRWHENKTPEPWLPVLRHAIRNEHKLRMTYVDAASAPTTRIVWPFAMAFFDPVTRTFAAWCELRNDFRHFRADRVTALEPTGECYPERRHALLKRWWAANPRRKRDTADTD</sequence>
<feature type="domain" description="WYL" evidence="2">
    <location>
        <begin position="139"/>
        <end position="205"/>
    </location>
</feature>
<evidence type="ECO:0000259" key="2">
    <source>
        <dbReference type="Pfam" id="PF13280"/>
    </source>
</evidence>
<accession>A0A1N6PFV4</accession>
<dbReference type="AlphaFoldDB" id="A0A1N6PFV4"/>
<dbReference type="Pfam" id="PF13280">
    <property type="entry name" value="WYL"/>
    <property type="match status" value="1"/>
</dbReference>
<dbReference type="Pfam" id="PF08279">
    <property type="entry name" value="HTH_11"/>
    <property type="match status" value="1"/>
</dbReference>
<dbReference type="SUPFAM" id="SSF46785">
    <property type="entry name" value="Winged helix' DNA-binding domain"/>
    <property type="match status" value="1"/>
</dbReference>
<dbReference type="Proteomes" id="UP000241788">
    <property type="component" value="Unassembled WGS sequence"/>
</dbReference>
<name>A0A1N6PFV4_9GAMM</name>
<evidence type="ECO:0000259" key="1">
    <source>
        <dbReference type="Pfam" id="PF08279"/>
    </source>
</evidence>
<dbReference type="STRING" id="1604334.SAMN05421546_0599"/>
<protein>
    <submittedName>
        <fullName evidence="3">Transcriptional regulator</fullName>
    </submittedName>
</protein>
<dbReference type="InterPro" id="IPR036388">
    <property type="entry name" value="WH-like_DNA-bd_sf"/>
</dbReference>
<reference evidence="4" key="1">
    <citation type="submission" date="2017-01" db="EMBL/GenBank/DDBJ databases">
        <authorList>
            <person name="Varghese N."/>
            <person name="Submissions S."/>
        </authorList>
    </citation>
    <scope>NUCLEOTIDE SEQUENCE [LARGE SCALE GENOMIC DNA]</scope>
    <source>
        <strain evidence="4">UM1</strain>
    </source>
</reference>
<keyword evidence="4" id="KW-1185">Reference proteome</keyword>
<dbReference type="PROSITE" id="PS52050">
    <property type="entry name" value="WYL"/>
    <property type="match status" value="1"/>
</dbReference>
<dbReference type="InterPro" id="IPR026881">
    <property type="entry name" value="WYL_dom"/>
</dbReference>
<evidence type="ECO:0000313" key="3">
    <source>
        <dbReference type="EMBL" id="SIQ03204.1"/>
    </source>
</evidence>
<dbReference type="RefSeq" id="WP_076585321.1">
    <property type="nucleotide sequence ID" value="NZ_FTLW01000001.1"/>
</dbReference>
<dbReference type="EMBL" id="FTLW01000001">
    <property type="protein sequence ID" value="SIQ03204.1"/>
    <property type="molecule type" value="Genomic_DNA"/>
</dbReference>
<feature type="domain" description="Helix-turn-helix type 11" evidence="1">
    <location>
        <begin position="7"/>
        <end position="61"/>
    </location>
</feature>